<feature type="region of interest" description="Disordered" evidence="1">
    <location>
        <begin position="386"/>
        <end position="442"/>
    </location>
</feature>
<gene>
    <name evidence="2" type="ORF">MELLADRAFT_95884</name>
</gene>
<feature type="compositionally biased region" description="Polar residues" evidence="1">
    <location>
        <begin position="102"/>
        <end position="113"/>
    </location>
</feature>
<feature type="region of interest" description="Disordered" evidence="1">
    <location>
        <begin position="79"/>
        <end position="177"/>
    </location>
</feature>
<dbReference type="EMBL" id="GL883097">
    <property type="protein sequence ID" value="EGG09422.1"/>
    <property type="molecule type" value="Genomic_DNA"/>
</dbReference>
<evidence type="ECO:0000313" key="2">
    <source>
        <dbReference type="EMBL" id="EGG09422.1"/>
    </source>
</evidence>
<feature type="compositionally biased region" description="Pro residues" evidence="1">
    <location>
        <begin position="119"/>
        <end position="131"/>
    </location>
</feature>
<feature type="compositionally biased region" description="Polar residues" evidence="1">
    <location>
        <begin position="425"/>
        <end position="442"/>
    </location>
</feature>
<dbReference type="RefSeq" id="XP_007407149.1">
    <property type="nucleotide sequence ID" value="XM_007407087.1"/>
</dbReference>
<feature type="compositionally biased region" description="Polar residues" evidence="1">
    <location>
        <begin position="168"/>
        <end position="177"/>
    </location>
</feature>
<dbReference type="OrthoDB" id="2500997at2759"/>
<reference evidence="3" key="1">
    <citation type="journal article" date="2011" name="Proc. Natl. Acad. Sci. U.S.A.">
        <title>Obligate biotrophy features unraveled by the genomic analysis of rust fungi.</title>
        <authorList>
            <person name="Duplessis S."/>
            <person name="Cuomo C.A."/>
            <person name="Lin Y.-C."/>
            <person name="Aerts A."/>
            <person name="Tisserant E."/>
            <person name="Veneault-Fourrey C."/>
            <person name="Joly D.L."/>
            <person name="Hacquard S."/>
            <person name="Amselem J."/>
            <person name="Cantarel B.L."/>
            <person name="Chiu R."/>
            <person name="Coutinho P.M."/>
            <person name="Feau N."/>
            <person name="Field M."/>
            <person name="Frey P."/>
            <person name="Gelhaye E."/>
            <person name="Goldberg J."/>
            <person name="Grabherr M.G."/>
            <person name="Kodira C.D."/>
            <person name="Kohler A."/>
            <person name="Kuees U."/>
            <person name="Lindquist E.A."/>
            <person name="Lucas S.M."/>
            <person name="Mago R."/>
            <person name="Mauceli E."/>
            <person name="Morin E."/>
            <person name="Murat C."/>
            <person name="Pangilinan J.L."/>
            <person name="Park R."/>
            <person name="Pearson M."/>
            <person name="Quesneville H."/>
            <person name="Rouhier N."/>
            <person name="Sakthikumar S."/>
            <person name="Salamov A.A."/>
            <person name="Schmutz J."/>
            <person name="Selles B."/>
            <person name="Shapiro H."/>
            <person name="Tanguay P."/>
            <person name="Tuskan G.A."/>
            <person name="Henrissat B."/>
            <person name="Van de Peer Y."/>
            <person name="Rouze P."/>
            <person name="Ellis J.G."/>
            <person name="Dodds P.N."/>
            <person name="Schein J.E."/>
            <person name="Zhong S."/>
            <person name="Hamelin R.C."/>
            <person name="Grigoriev I.V."/>
            <person name="Szabo L.J."/>
            <person name="Martin F."/>
        </authorList>
    </citation>
    <scope>NUCLEOTIDE SEQUENCE [LARGE SCALE GENOMIC DNA]</scope>
    <source>
        <strain evidence="3">98AG31 / pathotype 3-4-7</strain>
    </source>
</reference>
<sequence>MGHSRPCYPSQPLPRIFPPDEVQSQRVDVNVQHGSLDSGPPTNSTPEMALGYQSTPSSHISYGHHPTYDNFQYDAHHQVPYGSPYETPHGSPYETPYETPYGLSQSQAYSPSSFMPVPSFQPQPSTVPAPAPAATVTPIPSPPEKRKRGRKAKPKPTEGPISEKVPVSQPSASNGVAESNAKTDYHCYWLMHKNENGQSAYSILVEWVIVPGNYNRWRAKDSKKKEVADEISTFLIERGITGRTADSCYCQVREIEKKYRLALEETKRTGGGSVGYPGEKSYDEKIEDMCPHFYELNAMMADRPSATPLDNIESMADLDEATSMEALRLPQKQSIVIDLDADDEIIPNDTADTDDEGFAIPPPLNRNALMQAIDGADKAVNLKPDKRQRVFSADDSSDSVRSKISSKKARNPNAGRFLTLIGIDSSPSQPTTSRKGANQTSPQDLFKFQEQASKQRDDLIEIQRDAVRVQADAGKDMGTAMKSMADTLKTIVTPDQTEAQMNKLKLKHMIKMQEAELVDKALERKAKLVERFALSGMSMIDANALADQMISEAEKSVAKVRESSPGEE</sequence>
<name>F4RDL7_MELLP</name>
<proteinExistence type="predicted"/>
<dbReference type="Proteomes" id="UP000001072">
    <property type="component" value="Unassembled WGS sequence"/>
</dbReference>
<organism evidence="3">
    <name type="scientific">Melampsora larici-populina (strain 98AG31 / pathotype 3-4-7)</name>
    <name type="common">Poplar leaf rust fungus</name>
    <dbReference type="NCBI Taxonomy" id="747676"/>
    <lineage>
        <taxon>Eukaryota</taxon>
        <taxon>Fungi</taxon>
        <taxon>Dikarya</taxon>
        <taxon>Basidiomycota</taxon>
        <taxon>Pucciniomycotina</taxon>
        <taxon>Pucciniomycetes</taxon>
        <taxon>Pucciniales</taxon>
        <taxon>Melampsoraceae</taxon>
        <taxon>Melampsora</taxon>
    </lineage>
</organism>
<dbReference type="PANTHER" id="PTHR33324">
    <property type="entry name" value="EXPRESSED PROTEIN"/>
    <property type="match status" value="1"/>
</dbReference>
<feature type="compositionally biased region" description="Polar residues" evidence="1">
    <location>
        <begin position="22"/>
        <end position="56"/>
    </location>
</feature>
<keyword evidence="3" id="KW-1185">Reference proteome</keyword>
<dbReference type="GeneID" id="18937389"/>
<accession>F4RDL7</accession>
<dbReference type="AlphaFoldDB" id="F4RDL7"/>
<dbReference type="KEGG" id="mlr:MELLADRAFT_95884"/>
<evidence type="ECO:0000256" key="1">
    <source>
        <dbReference type="SAM" id="MobiDB-lite"/>
    </source>
</evidence>
<dbReference type="HOGENOM" id="CLU_491814_0_0_1"/>
<feature type="compositionally biased region" description="Basic residues" evidence="1">
    <location>
        <begin position="145"/>
        <end position="154"/>
    </location>
</feature>
<protein>
    <submittedName>
        <fullName evidence="2">Uncharacterized protein</fullName>
    </submittedName>
</protein>
<dbReference type="PANTHER" id="PTHR33324:SF2">
    <property type="entry name" value="MYB_SANT-LIKE DNA-BINDING DOMAIN-CONTAINING PROTEIN"/>
    <property type="match status" value="1"/>
</dbReference>
<evidence type="ECO:0000313" key="3">
    <source>
        <dbReference type="Proteomes" id="UP000001072"/>
    </source>
</evidence>
<feature type="region of interest" description="Disordered" evidence="1">
    <location>
        <begin position="1"/>
        <end position="56"/>
    </location>
</feature>
<dbReference type="InParanoid" id="F4RDL7"/>
<dbReference type="VEuPathDB" id="FungiDB:MELLADRAFT_95884"/>